<evidence type="ECO:0000313" key="2">
    <source>
        <dbReference type="Proteomes" id="UP000293852"/>
    </source>
</evidence>
<dbReference type="AlphaFoldDB" id="A0A4Q7M7U1"/>
<comment type="caution">
    <text evidence="1">The sequence shown here is derived from an EMBL/GenBank/DDBJ whole genome shotgun (WGS) entry which is preliminary data.</text>
</comment>
<dbReference type="InterPro" id="IPR029058">
    <property type="entry name" value="AB_hydrolase_fold"/>
</dbReference>
<reference evidence="1 2" key="1">
    <citation type="submission" date="2019-02" db="EMBL/GenBank/DDBJ databases">
        <title>Sequencing the genomes of 1000 actinobacteria strains.</title>
        <authorList>
            <person name="Klenk H.-P."/>
        </authorList>
    </citation>
    <scope>NUCLEOTIDE SEQUENCE [LARGE SCALE GENOMIC DNA]</scope>
    <source>
        <strain evidence="1 2">DSM 16932</strain>
    </source>
</reference>
<proteinExistence type="predicted"/>
<dbReference type="EMBL" id="SGWX01000001">
    <property type="protein sequence ID" value="RZS62748.1"/>
    <property type="molecule type" value="Genomic_DNA"/>
</dbReference>
<gene>
    <name evidence="1" type="ORF">EV386_3096</name>
</gene>
<dbReference type="Gene3D" id="3.40.50.1820">
    <property type="entry name" value="alpha/beta hydrolase"/>
    <property type="match status" value="1"/>
</dbReference>
<evidence type="ECO:0008006" key="3">
    <source>
        <dbReference type="Google" id="ProtNLM"/>
    </source>
</evidence>
<dbReference type="Proteomes" id="UP000293852">
    <property type="component" value="Unassembled WGS sequence"/>
</dbReference>
<dbReference type="SUPFAM" id="SSF53474">
    <property type="entry name" value="alpha/beta-Hydrolases"/>
    <property type="match status" value="1"/>
</dbReference>
<sequence length="291" mass="29799">MPATKTATLSVPGAVLTYDVHDPSEPSESSTARPLFIIGSPMGAAGFATLVSHFPDRTVVAYDPPGADRSTLTGAGPHPDPATRGAALHAIAEAVGLGPYDLFASSGGAVDGLAWIQQFPHDLVRAVLHEPPLAAVLPDGDVVAAAMDDVHLTYESHGFGAGMAKFIVLVSTEGELATQFLDQPAPDPAQFGLPTADDGVRGDALLGVNMRTMQHWTPAIAAVAASTTHVIPAFGAESGETMAARAARALAGELDIEAVALPGDHAAFLGGEYGQTGKPEEFAAALRDILV</sequence>
<dbReference type="OrthoDB" id="3210164at2"/>
<organism evidence="1 2">
    <name type="scientific">Xylanimonas ulmi</name>
    <dbReference type="NCBI Taxonomy" id="228973"/>
    <lineage>
        <taxon>Bacteria</taxon>
        <taxon>Bacillati</taxon>
        <taxon>Actinomycetota</taxon>
        <taxon>Actinomycetes</taxon>
        <taxon>Micrococcales</taxon>
        <taxon>Promicromonosporaceae</taxon>
        <taxon>Xylanimonas</taxon>
    </lineage>
</organism>
<protein>
    <recommendedName>
        <fullName evidence="3">Pimeloyl-ACP methyl ester carboxylesterase</fullName>
    </recommendedName>
</protein>
<dbReference type="RefSeq" id="WP_130416207.1">
    <property type="nucleotide sequence ID" value="NZ_SGWX01000001.1"/>
</dbReference>
<keyword evidence="2" id="KW-1185">Reference proteome</keyword>
<evidence type="ECO:0000313" key="1">
    <source>
        <dbReference type="EMBL" id="RZS62748.1"/>
    </source>
</evidence>
<accession>A0A4Q7M7U1</accession>
<name>A0A4Q7M7U1_9MICO</name>